<feature type="domain" description="DUF8202" evidence="1">
    <location>
        <begin position="234"/>
        <end position="404"/>
    </location>
</feature>
<organism evidence="2 3">
    <name type="scientific">Chryseobacterium kwangjuense</name>
    <dbReference type="NCBI Taxonomy" id="267125"/>
    <lineage>
        <taxon>Bacteria</taxon>
        <taxon>Pseudomonadati</taxon>
        <taxon>Bacteroidota</taxon>
        <taxon>Flavobacteriia</taxon>
        <taxon>Flavobacteriales</taxon>
        <taxon>Weeksellaceae</taxon>
        <taxon>Chryseobacterium group</taxon>
        <taxon>Chryseobacterium</taxon>
    </lineage>
</organism>
<comment type="caution">
    <text evidence="2">The sequence shown here is derived from an EMBL/GenBank/DDBJ whole genome shotgun (WGS) entry which is preliminary data.</text>
</comment>
<dbReference type="Proteomes" id="UP001634154">
    <property type="component" value="Unassembled WGS sequence"/>
</dbReference>
<dbReference type="InterPro" id="IPR058515">
    <property type="entry name" value="DUF8202"/>
</dbReference>
<feature type="domain" description="DUF8202" evidence="1">
    <location>
        <begin position="662"/>
        <end position="834"/>
    </location>
</feature>
<dbReference type="Pfam" id="PF26628">
    <property type="entry name" value="DUF8202"/>
    <property type="match status" value="2"/>
</dbReference>
<dbReference type="EMBL" id="JBJXVJ010000001">
    <property type="protein sequence ID" value="MFN1215975.1"/>
    <property type="molecule type" value="Genomic_DNA"/>
</dbReference>
<dbReference type="RefSeq" id="WP_409355702.1">
    <property type="nucleotide sequence ID" value="NZ_JBJXVJ010000001.1"/>
</dbReference>
<evidence type="ECO:0000313" key="2">
    <source>
        <dbReference type="EMBL" id="MFN1215975.1"/>
    </source>
</evidence>
<sequence>MKKTNTLVSIFLITNMLMLTKAQNPGGITGNQLWYRGDAGITTAGSNVIAWNNSSYNLYHLVQQSTAATLPTPSYINFNPAVRFDGIDDRLATSSGIPQNVTTTSAAPYATSQYVVYRKLGPAMNPLYSHSDGAGGTWNVGGNSDGGVLITNRSIITSAPVINETRLQSLDGSSNSAVAYLNGTASANGFNNGTATAGTKNFWIGGEGTSTNKFANADIAEIIVYNTTQTVGRPQIESYLSLKYGITKSGNYIASNGTTNYWNTSANAGYLSNITGIGRDDNSALYQKQSMSTNSGQQILIGLTGMANTNASNSGTLANLQFLVVGDNGATKSPSVAISGIAGVNYRFASVWKAQNTGSVGTVRMMWPQGLKNLKLVQNTSDPTFTTGNTVTDMSANTQTINGVVYNYADVTLANVQYFTLAAFVQAPGGVVSNLQVWNKADSGTNTTTEGSTVTSWNSSAVAGGQLQALSGFINHPGAPTFMNLGSNFNPAVRMVAGAGLGMLNAFSTTATISGTGGSFYTVSKAGAGSSPTLGYNVQMNVSGAPLNLSLISAYNFAEMGPFITTATTSGVFTWDTSIDRAAVNLFNPANTNILGWAYTTGVAGAYPYRINGKSDVPISFMPRLFTGRNFHLNTDTDGGLERGGFDYQETIAYERQITSTEQNRIESYLALKYGVTLGTFASPVNYTSTNGTTVWSAAASSYHTNVIGIARDDMEGLHQRISKSQDGTADIITISTNNNFTATNTSANHTDITNDQFYFVTGNNGALTTYNAQNLMNRRWKVQSTGNAQNLFIRTSDIQATFLVYADDAAMTTNVVNVQLTGSATPGIQIPNGKFFTFAKFSHCTKDPNTSPSDVITKIGITIQTKQSGWPENIPNGAVALESKTKGFVITRTTSASIANPVEGMLIYDTTDRCIKLYNGTVWHCVVRSCNETFN</sequence>
<keyword evidence="3" id="KW-1185">Reference proteome</keyword>
<reference evidence="2 3" key="1">
    <citation type="submission" date="2024-12" db="EMBL/GenBank/DDBJ databases">
        <title>Draft genome sequence of Chryseobacterium kwangjuense AG447.</title>
        <authorList>
            <person name="Cheptsov V.S."/>
            <person name="Belov A."/>
            <person name="Zavarzina A.G."/>
        </authorList>
    </citation>
    <scope>NUCLEOTIDE SEQUENCE [LARGE SCALE GENOMIC DNA]</scope>
    <source>
        <strain evidence="2 3">AG447</strain>
    </source>
</reference>
<gene>
    <name evidence="2" type="ORF">ACKW6Q_03210</name>
</gene>
<name>A0ABW9JY24_9FLAO</name>
<protein>
    <recommendedName>
        <fullName evidence="1">DUF8202 domain-containing protein</fullName>
    </recommendedName>
</protein>
<proteinExistence type="predicted"/>
<accession>A0ABW9JY24</accession>
<evidence type="ECO:0000259" key="1">
    <source>
        <dbReference type="Pfam" id="PF26628"/>
    </source>
</evidence>
<evidence type="ECO:0000313" key="3">
    <source>
        <dbReference type="Proteomes" id="UP001634154"/>
    </source>
</evidence>